<dbReference type="EMBL" id="BJNB01000034">
    <property type="protein sequence ID" value="GEB98438.1"/>
    <property type="molecule type" value="Genomic_DNA"/>
</dbReference>
<dbReference type="InterPro" id="IPR036444">
    <property type="entry name" value="PLipase_A2_dom_sf"/>
</dbReference>
<name>A0AB73B9I8_CORFL</name>
<dbReference type="GO" id="GO:0006644">
    <property type="term" value="P:phospholipid metabolic process"/>
    <property type="evidence" value="ECO:0007669"/>
    <property type="project" value="InterPro"/>
</dbReference>
<feature type="chain" id="PRO_5044500561" description="Secreted protein" evidence="1">
    <location>
        <begin position="36"/>
        <end position="177"/>
    </location>
</feature>
<dbReference type="SUPFAM" id="SSF48619">
    <property type="entry name" value="Phospholipase A2, PLA2"/>
    <property type="match status" value="1"/>
</dbReference>
<keyword evidence="1" id="KW-0732">Signal</keyword>
<comment type="caution">
    <text evidence="2">The sequence shown here is derived from an EMBL/GenBank/DDBJ whole genome shotgun (WGS) entry which is preliminary data.</text>
</comment>
<sequence length="177" mass="18703">MSLLGSWSMFGFQKLSSLFIAAGLVLGLQAPAANAVAPTGEAVTVAAALAAGSTSIEFSPQLVAQLGYRPTSGAGLPENPTGSCSSPVALPASFEPACRVHDLGYDLLRVAHRNGEYIPQEIRRDLDSQLERQMGRTCQSEGCRFMASAAHVAVGLNSARQGYGAPVEEKWLAWLPW</sequence>
<evidence type="ECO:0000256" key="1">
    <source>
        <dbReference type="SAM" id="SignalP"/>
    </source>
</evidence>
<accession>A0AB73B9I8</accession>
<evidence type="ECO:0000313" key="2">
    <source>
        <dbReference type="EMBL" id="GEB98438.1"/>
    </source>
</evidence>
<dbReference type="Proteomes" id="UP000315353">
    <property type="component" value="Unassembled WGS sequence"/>
</dbReference>
<evidence type="ECO:0008006" key="4">
    <source>
        <dbReference type="Google" id="ProtNLM"/>
    </source>
</evidence>
<dbReference type="AlphaFoldDB" id="A0AB73B9I8"/>
<dbReference type="GO" id="GO:0050482">
    <property type="term" value="P:arachidonate secretion"/>
    <property type="evidence" value="ECO:0007669"/>
    <property type="project" value="InterPro"/>
</dbReference>
<dbReference type="Gene3D" id="1.20.90.10">
    <property type="entry name" value="Phospholipase A2 domain"/>
    <property type="match status" value="1"/>
</dbReference>
<reference evidence="2 3" key="1">
    <citation type="submission" date="2019-06" db="EMBL/GenBank/DDBJ databases">
        <title>Whole genome shotgun sequence of Corynebacterium flavescens NBRC 14136.</title>
        <authorList>
            <person name="Hosoyama A."/>
            <person name="Uohara A."/>
            <person name="Ohji S."/>
            <person name="Ichikawa N."/>
        </authorList>
    </citation>
    <scope>NUCLEOTIDE SEQUENCE [LARGE SCALE GENOMIC DNA]</scope>
    <source>
        <strain evidence="2 3">NBRC 14136</strain>
    </source>
</reference>
<dbReference type="GO" id="GO:0004623">
    <property type="term" value="F:phospholipase A2 activity"/>
    <property type="evidence" value="ECO:0007669"/>
    <property type="project" value="InterPro"/>
</dbReference>
<organism evidence="2 3">
    <name type="scientific">Corynebacterium flavescens</name>
    <dbReference type="NCBI Taxonomy" id="28028"/>
    <lineage>
        <taxon>Bacteria</taxon>
        <taxon>Bacillati</taxon>
        <taxon>Actinomycetota</taxon>
        <taxon>Actinomycetes</taxon>
        <taxon>Mycobacteriales</taxon>
        <taxon>Corynebacteriaceae</taxon>
        <taxon>Corynebacterium</taxon>
    </lineage>
</organism>
<proteinExistence type="predicted"/>
<feature type="signal peptide" evidence="1">
    <location>
        <begin position="1"/>
        <end position="35"/>
    </location>
</feature>
<protein>
    <recommendedName>
        <fullName evidence="4">Secreted protein</fullName>
    </recommendedName>
</protein>
<evidence type="ECO:0000313" key="3">
    <source>
        <dbReference type="Proteomes" id="UP000315353"/>
    </source>
</evidence>
<gene>
    <name evidence="2" type="ORF">CFL01nite_19330</name>
</gene>